<gene>
    <name evidence="1" type="ORF">IAC42_05055</name>
</gene>
<sequence>MKASPSSESRPALEDAFRFDLDDRIASVLPGELVYYCLNWFDGTTLSSYIPDGQYDDTSIPPSSERKCEQLNWKISEIFNDEIWQMDYVEMEHEQALIH</sequence>
<name>A0A9D9EAS2_9SPIR</name>
<comment type="caution">
    <text evidence="1">The sequence shown here is derived from an EMBL/GenBank/DDBJ whole genome shotgun (WGS) entry which is preliminary data.</text>
</comment>
<reference evidence="1" key="2">
    <citation type="journal article" date="2021" name="PeerJ">
        <title>Extensive microbial diversity within the chicken gut microbiome revealed by metagenomics and culture.</title>
        <authorList>
            <person name="Gilroy R."/>
            <person name="Ravi A."/>
            <person name="Getino M."/>
            <person name="Pursley I."/>
            <person name="Horton D.L."/>
            <person name="Alikhan N.F."/>
            <person name="Baker D."/>
            <person name="Gharbi K."/>
            <person name="Hall N."/>
            <person name="Watson M."/>
            <person name="Adriaenssens E.M."/>
            <person name="Foster-Nyarko E."/>
            <person name="Jarju S."/>
            <person name="Secka A."/>
            <person name="Antonio M."/>
            <person name="Oren A."/>
            <person name="Chaudhuri R.R."/>
            <person name="La Ragione R."/>
            <person name="Hildebrand F."/>
            <person name="Pallen M.J."/>
        </authorList>
    </citation>
    <scope>NUCLEOTIDE SEQUENCE</scope>
    <source>
        <strain evidence="1">11167</strain>
    </source>
</reference>
<dbReference type="EMBL" id="JADIMU010000030">
    <property type="protein sequence ID" value="MBO8443111.1"/>
    <property type="molecule type" value="Genomic_DNA"/>
</dbReference>
<dbReference type="AlphaFoldDB" id="A0A9D9EAS2"/>
<accession>A0A9D9EAS2</accession>
<evidence type="ECO:0000313" key="2">
    <source>
        <dbReference type="Proteomes" id="UP000823633"/>
    </source>
</evidence>
<evidence type="ECO:0000313" key="1">
    <source>
        <dbReference type="EMBL" id="MBO8443111.1"/>
    </source>
</evidence>
<proteinExistence type="predicted"/>
<protein>
    <submittedName>
        <fullName evidence="1">Uncharacterized protein</fullName>
    </submittedName>
</protein>
<organism evidence="1 2">
    <name type="scientific">Candidatus Aphodenecus pullistercoris</name>
    <dbReference type="NCBI Taxonomy" id="2840669"/>
    <lineage>
        <taxon>Bacteria</taxon>
        <taxon>Pseudomonadati</taxon>
        <taxon>Spirochaetota</taxon>
        <taxon>Spirochaetia</taxon>
        <taxon>Spirochaetales</taxon>
        <taxon>Candidatus Aphodenecus</taxon>
    </lineage>
</organism>
<dbReference type="Proteomes" id="UP000823633">
    <property type="component" value="Unassembled WGS sequence"/>
</dbReference>
<reference evidence="1" key="1">
    <citation type="submission" date="2020-10" db="EMBL/GenBank/DDBJ databases">
        <authorList>
            <person name="Gilroy R."/>
        </authorList>
    </citation>
    <scope>NUCLEOTIDE SEQUENCE</scope>
    <source>
        <strain evidence="1">11167</strain>
    </source>
</reference>